<dbReference type="GO" id="GO:0043565">
    <property type="term" value="F:sequence-specific DNA binding"/>
    <property type="evidence" value="ECO:0007669"/>
    <property type="project" value="InterPro"/>
</dbReference>
<dbReference type="Gene3D" id="1.10.10.60">
    <property type="entry name" value="Homeodomain-like"/>
    <property type="match status" value="1"/>
</dbReference>
<evidence type="ECO:0000313" key="6">
    <source>
        <dbReference type="Proteomes" id="UP000186905"/>
    </source>
</evidence>
<gene>
    <name evidence="5" type="ORF">BIT28_06040</name>
</gene>
<evidence type="ECO:0000256" key="1">
    <source>
        <dbReference type="ARBA" id="ARBA00023015"/>
    </source>
</evidence>
<evidence type="ECO:0000256" key="2">
    <source>
        <dbReference type="ARBA" id="ARBA00023125"/>
    </source>
</evidence>
<keyword evidence="6" id="KW-1185">Reference proteome</keyword>
<sequence>MQTQLIRPSSPLAGYITQYWMWEQNTPLMIPDVLPGTGVEIMLNLGSPLVIDSPKPAQLKFGDGLVMCPRKSAYKMKTMGATKLLSIRFRSAAFFQLFGIPLTTISDQVVEASQLMPKGLLLRVIESESTLGAIALLESWLMQHVRPECASTSELGWAIDKVYYQNSPDVISDIKRSLNISERTFQRKFKAYTGVDAKYFERTSRFQSTLRTLLSGYHQQYTAVVLDHGYYDQPHFIKDCKYFTGLTPKQFLTESNFVLNHYNNDIYA</sequence>
<dbReference type="STRING" id="1903952.BIT28_06040"/>
<dbReference type="SMART" id="SM00342">
    <property type="entry name" value="HTH_ARAC"/>
    <property type="match status" value="1"/>
</dbReference>
<proteinExistence type="predicted"/>
<name>A0A1Q9GEC8_9GAMM</name>
<dbReference type="Pfam" id="PF12833">
    <property type="entry name" value="HTH_18"/>
    <property type="match status" value="1"/>
</dbReference>
<keyword evidence="3" id="KW-0804">Transcription</keyword>
<reference evidence="5 6" key="1">
    <citation type="submission" date="2016-09" db="EMBL/GenBank/DDBJ databases">
        <title>Photobacterium proteolyticum sp. nov. a protease producing bacterium isolated from ocean sediments of Laizhou Bay.</title>
        <authorList>
            <person name="Li Y."/>
        </authorList>
    </citation>
    <scope>NUCLEOTIDE SEQUENCE [LARGE SCALE GENOMIC DNA]</scope>
    <source>
        <strain evidence="5 6">13-12</strain>
    </source>
</reference>
<dbReference type="PANTHER" id="PTHR46796:SF13">
    <property type="entry name" value="HTH-TYPE TRANSCRIPTIONAL ACTIVATOR RHAS"/>
    <property type="match status" value="1"/>
</dbReference>
<comment type="caution">
    <text evidence="5">The sequence shown here is derived from an EMBL/GenBank/DDBJ whole genome shotgun (WGS) entry which is preliminary data.</text>
</comment>
<dbReference type="AlphaFoldDB" id="A0A1Q9GEC8"/>
<feature type="domain" description="HTH araC/xylS-type" evidence="4">
    <location>
        <begin position="171"/>
        <end position="254"/>
    </location>
</feature>
<evidence type="ECO:0000256" key="3">
    <source>
        <dbReference type="ARBA" id="ARBA00023163"/>
    </source>
</evidence>
<dbReference type="Proteomes" id="UP000186905">
    <property type="component" value="Unassembled WGS sequence"/>
</dbReference>
<evidence type="ECO:0000259" key="4">
    <source>
        <dbReference type="PROSITE" id="PS01124"/>
    </source>
</evidence>
<keyword evidence="1" id="KW-0805">Transcription regulation</keyword>
<protein>
    <submittedName>
        <fullName evidence="5">AraC family transcriptional regulator</fullName>
    </submittedName>
</protein>
<dbReference type="Pfam" id="PF20240">
    <property type="entry name" value="DUF6597"/>
    <property type="match status" value="1"/>
</dbReference>
<dbReference type="OrthoDB" id="6592899at2"/>
<keyword evidence="2" id="KW-0238">DNA-binding</keyword>
<dbReference type="InterPro" id="IPR046532">
    <property type="entry name" value="DUF6597"/>
</dbReference>
<dbReference type="PANTHER" id="PTHR46796">
    <property type="entry name" value="HTH-TYPE TRANSCRIPTIONAL ACTIVATOR RHAS-RELATED"/>
    <property type="match status" value="1"/>
</dbReference>
<organism evidence="5 6">
    <name type="scientific">Photobacterium proteolyticum</name>
    <dbReference type="NCBI Taxonomy" id="1903952"/>
    <lineage>
        <taxon>Bacteria</taxon>
        <taxon>Pseudomonadati</taxon>
        <taxon>Pseudomonadota</taxon>
        <taxon>Gammaproteobacteria</taxon>
        <taxon>Vibrionales</taxon>
        <taxon>Vibrionaceae</taxon>
        <taxon>Photobacterium</taxon>
    </lineage>
</organism>
<dbReference type="EMBL" id="MJIL01000090">
    <property type="protein sequence ID" value="OLQ72751.1"/>
    <property type="molecule type" value="Genomic_DNA"/>
</dbReference>
<dbReference type="InterPro" id="IPR018060">
    <property type="entry name" value="HTH_AraC"/>
</dbReference>
<dbReference type="RefSeq" id="WP_075766766.1">
    <property type="nucleotide sequence ID" value="NZ_MJIL01000090.1"/>
</dbReference>
<dbReference type="InterPro" id="IPR050204">
    <property type="entry name" value="AraC_XylS_family_regulators"/>
</dbReference>
<dbReference type="PROSITE" id="PS01124">
    <property type="entry name" value="HTH_ARAC_FAMILY_2"/>
    <property type="match status" value="1"/>
</dbReference>
<accession>A0A1Q9GEC8</accession>
<dbReference type="GO" id="GO:0003700">
    <property type="term" value="F:DNA-binding transcription factor activity"/>
    <property type="evidence" value="ECO:0007669"/>
    <property type="project" value="InterPro"/>
</dbReference>
<evidence type="ECO:0000313" key="5">
    <source>
        <dbReference type="EMBL" id="OLQ72751.1"/>
    </source>
</evidence>